<proteinExistence type="predicted"/>
<reference evidence="1" key="1">
    <citation type="submission" date="2023-11" db="EMBL/GenBank/DDBJ databases">
        <authorList>
            <person name="De Vega J J."/>
            <person name="De Vega J J."/>
        </authorList>
    </citation>
    <scope>NUCLEOTIDE SEQUENCE</scope>
</reference>
<organism evidence="1 2">
    <name type="scientific">Mycena citricolor</name>
    <dbReference type="NCBI Taxonomy" id="2018698"/>
    <lineage>
        <taxon>Eukaryota</taxon>
        <taxon>Fungi</taxon>
        <taxon>Dikarya</taxon>
        <taxon>Basidiomycota</taxon>
        <taxon>Agaricomycotina</taxon>
        <taxon>Agaricomycetes</taxon>
        <taxon>Agaricomycetidae</taxon>
        <taxon>Agaricales</taxon>
        <taxon>Marasmiineae</taxon>
        <taxon>Mycenaceae</taxon>
        <taxon>Mycena</taxon>
    </lineage>
</organism>
<feature type="non-terminal residue" evidence="1">
    <location>
        <position position="209"/>
    </location>
</feature>
<protein>
    <submittedName>
        <fullName evidence="1">Uncharacterized protein</fullName>
    </submittedName>
</protein>
<gene>
    <name evidence="1" type="ORF">MYCIT1_LOCUS27468</name>
</gene>
<dbReference type="AlphaFoldDB" id="A0AAD2HKN4"/>
<evidence type="ECO:0000313" key="2">
    <source>
        <dbReference type="Proteomes" id="UP001295794"/>
    </source>
</evidence>
<comment type="caution">
    <text evidence="1">The sequence shown here is derived from an EMBL/GenBank/DDBJ whole genome shotgun (WGS) entry which is preliminary data.</text>
</comment>
<dbReference type="Proteomes" id="UP001295794">
    <property type="component" value="Unassembled WGS sequence"/>
</dbReference>
<dbReference type="EMBL" id="CAVNYO010000421">
    <property type="protein sequence ID" value="CAK5278189.1"/>
    <property type="molecule type" value="Genomic_DNA"/>
</dbReference>
<sequence length="209" mass="23813">AFSLHTGSPLQSPIGEADMDKALLGSMFLDSPDVQSMVLDVSALIRLNVIESRNRQWAPTQTSDADAEVERQRHTDMHRTYLDYLLVLSKCAATFQRDVTCSLFDRSRLRFTEADGYETLRWALHQLIDSAFAKTADETADNVVFAARQIISQFAQTSEYPWWSLRGLGPFLVRHPSLAVSDRKFDSKHPYTRFLCHKLCESLERRSAP</sequence>
<evidence type="ECO:0000313" key="1">
    <source>
        <dbReference type="EMBL" id="CAK5278189.1"/>
    </source>
</evidence>
<accession>A0AAD2HKN4</accession>
<name>A0AAD2HKN4_9AGAR</name>
<keyword evidence="2" id="KW-1185">Reference proteome</keyword>
<feature type="non-terminal residue" evidence="1">
    <location>
        <position position="1"/>
    </location>
</feature>